<dbReference type="InterPro" id="IPR054438">
    <property type="entry name" value="Struct_cement_gp24/gp6"/>
</dbReference>
<gene>
    <name evidence="1" type="ORF">EV664_107179</name>
</gene>
<dbReference type="OrthoDB" id="7570830at2"/>
<protein>
    <submittedName>
        <fullName evidence="1">Uncharacterized protein</fullName>
    </submittedName>
</protein>
<keyword evidence="2" id="KW-1185">Reference proteome</keyword>
<reference evidence="1 2" key="1">
    <citation type="submission" date="2019-03" db="EMBL/GenBank/DDBJ databases">
        <title>Genomic Encyclopedia of Type Strains, Phase IV (KMG-IV): sequencing the most valuable type-strain genomes for metagenomic binning, comparative biology and taxonomic classification.</title>
        <authorList>
            <person name="Goeker M."/>
        </authorList>
    </citation>
    <scope>NUCLEOTIDE SEQUENCE [LARGE SCALE GENOMIC DNA]</scope>
    <source>
        <strain evidence="1 2">DSM 25059</strain>
    </source>
</reference>
<dbReference type="AlphaFoldDB" id="A0A4R6FKC9"/>
<dbReference type="RefSeq" id="WP_133495888.1">
    <property type="nucleotide sequence ID" value="NZ_BMLU01000007.1"/>
</dbReference>
<proteinExistence type="predicted"/>
<dbReference type="Pfam" id="PF22758">
    <property type="entry name" value="Phage_cement"/>
    <property type="match status" value="1"/>
</dbReference>
<evidence type="ECO:0000313" key="2">
    <source>
        <dbReference type="Proteomes" id="UP000295493"/>
    </source>
</evidence>
<accession>A0A4R6FKC9</accession>
<name>A0A4R6FKC9_9SPHN</name>
<dbReference type="Proteomes" id="UP000295493">
    <property type="component" value="Unassembled WGS sequence"/>
</dbReference>
<organism evidence="1 2">
    <name type="scientific">Stakelama pacifica</name>
    <dbReference type="NCBI Taxonomy" id="517720"/>
    <lineage>
        <taxon>Bacteria</taxon>
        <taxon>Pseudomonadati</taxon>
        <taxon>Pseudomonadota</taxon>
        <taxon>Alphaproteobacteria</taxon>
        <taxon>Sphingomonadales</taxon>
        <taxon>Sphingomonadaceae</taxon>
        <taxon>Stakelama</taxon>
    </lineage>
</organism>
<dbReference type="EMBL" id="SNWD01000007">
    <property type="protein sequence ID" value="TDN81777.1"/>
    <property type="molecule type" value="Genomic_DNA"/>
</dbReference>
<evidence type="ECO:0000313" key="1">
    <source>
        <dbReference type="EMBL" id="TDN81777.1"/>
    </source>
</evidence>
<comment type="caution">
    <text evidence="1">The sequence shown here is derived from an EMBL/GenBank/DDBJ whole genome shotgun (WGS) entry which is preliminary data.</text>
</comment>
<sequence length="146" mass="14949">MAAVQTAYGNRLAPLALGQVVNQELHNADSLLLEDATAIGFGRAVFTGTADNEATATPSSLFEGVTFRDVTVESATADTFEQGDTMPVMKLGVVAVQASVAVDKGDAVYVTSAGAWTNVSTGNTAVPKATFDATISAAGLVPLRLK</sequence>